<dbReference type="OMA" id="VRTWNSC"/>
<dbReference type="PANTHER" id="PTHR37015">
    <property type="entry name" value="REVERSE TRANSCRIPTASE DOMAIN-CONTAINING PROTEIN"/>
    <property type="match status" value="1"/>
</dbReference>
<evidence type="ECO:0000313" key="3">
    <source>
        <dbReference type="Proteomes" id="UP000054771"/>
    </source>
</evidence>
<feature type="compositionally biased region" description="Acidic residues" evidence="1">
    <location>
        <begin position="383"/>
        <end position="396"/>
    </location>
</feature>
<dbReference type="EMBL" id="CDMC01000004">
    <property type="protein sequence ID" value="CEL04042.1"/>
    <property type="molecule type" value="Genomic_DNA"/>
</dbReference>
<dbReference type="STRING" id="454130.A0A0U5C6J1"/>
<protein>
    <recommendedName>
        <fullName evidence="4">Reverse transcriptase domain-containing protein</fullName>
    </recommendedName>
</protein>
<dbReference type="OrthoDB" id="74545at2759"/>
<evidence type="ECO:0008006" key="4">
    <source>
        <dbReference type="Google" id="ProtNLM"/>
    </source>
</evidence>
<name>A0A0U5C6J1_ASPCI</name>
<sequence>MAPQASALSQTLESLTLSKIRELEKQRSSYEERKARILADAEKHTNLYSRVTTILTGTKTILPNVSRDAVVMNIERWLEQHCFDPSVTHEMLQEYETELRSRLDAHSRKLSLADLYSRLLTEWTNADGDEEVDVSEEDYMVVDERQKQRLQQLCDQFEQVVFSPLETDAQEIHNFFDSFFPDDDKVEALNGLRSDIKSSSLEIFEEEAPFDHSTLTATIKGLLTEDILSEAKQEVLKDFLKNKVALTEIADVLNMRWADLSEWDWFAGEDGIPVLPRQQLNGKYRIWMDEDVLQLIFVQYIGTRLCNLLKITLKDFIDSPKVWNWDAALPMTDEDKARYSYYTGLTPSAYGPEATRRSDYIDEYFLSQLPLSLTTLADGGAPYDDDDDSEVDEEANDNGWGAADAPTPGAHRQIKQRLLRKIATETLVQRFIYGEAAVVQSDLRWYATGLPHSTIFAVMSYIGFSEKWISFFRKYLASPLNMDKSSEGRTPVGPQVRQRGVPMAHSSEKFIGELILFFMDLAVNRTTGLLLYRLHDDLWLCGEPEKCAQAWEVMNSFAKVTGLEFNLSKTGSVYLSDAADPMLESRLPKGPVTFGFLALDPSGDWVIDQEQVDAHVKQLKTQLDNCDSVMAWIRTWNSCIGRFFKNTFGQPAMCFGQRHVDMILAAYKAMQDSLFGDDAGTVTQHLRRMIVARFGATDIPDALFYYPEELGGLGLRNPAISPFLVRDALEPSPLRYIADFQQKEMDQYLQLKKNFSELSQAAKTNRFTRFMSNDEPRYVSPHDRDTFMPFEEWSQFRWSHSSLFFKLYAKLQEVPDPRGIQATNEVSNALQQVLPNINSLDDEERWIVHMYAPEVLKNYGGVSLVDKRYLPVGVMAMVKEKRVKWQMVL</sequence>
<dbReference type="Proteomes" id="UP000054771">
    <property type="component" value="Unassembled WGS sequence"/>
</dbReference>
<organism evidence="2 3">
    <name type="scientific">Aspergillus calidoustus</name>
    <dbReference type="NCBI Taxonomy" id="454130"/>
    <lineage>
        <taxon>Eukaryota</taxon>
        <taxon>Fungi</taxon>
        <taxon>Dikarya</taxon>
        <taxon>Ascomycota</taxon>
        <taxon>Pezizomycotina</taxon>
        <taxon>Eurotiomycetes</taxon>
        <taxon>Eurotiomycetidae</taxon>
        <taxon>Eurotiales</taxon>
        <taxon>Aspergillaceae</taxon>
        <taxon>Aspergillus</taxon>
        <taxon>Aspergillus subgen. Nidulantes</taxon>
    </lineage>
</organism>
<evidence type="ECO:0000313" key="2">
    <source>
        <dbReference type="EMBL" id="CEL04042.1"/>
    </source>
</evidence>
<evidence type="ECO:0000256" key="1">
    <source>
        <dbReference type="SAM" id="MobiDB-lite"/>
    </source>
</evidence>
<proteinExistence type="predicted"/>
<keyword evidence="3" id="KW-1185">Reference proteome</keyword>
<reference evidence="3" key="1">
    <citation type="journal article" date="2016" name="Genome Announc.">
        <title>Draft genome sequences of fungus Aspergillus calidoustus.</title>
        <authorList>
            <person name="Horn F."/>
            <person name="Linde J."/>
            <person name="Mattern D.J."/>
            <person name="Walther G."/>
            <person name="Guthke R."/>
            <person name="Scherlach K."/>
            <person name="Martin K."/>
            <person name="Brakhage A.A."/>
            <person name="Petzke L."/>
            <person name="Valiante V."/>
        </authorList>
    </citation>
    <scope>NUCLEOTIDE SEQUENCE [LARGE SCALE GENOMIC DNA]</scope>
    <source>
        <strain evidence="3">SF006504</strain>
    </source>
</reference>
<dbReference type="PANTHER" id="PTHR37015:SF1">
    <property type="entry name" value="REVERSE TRANSCRIPTASE DOMAIN-CONTAINING PROTEIN"/>
    <property type="match status" value="1"/>
</dbReference>
<gene>
    <name evidence="2" type="ORF">ASPCAL05176</name>
</gene>
<accession>A0A0U5C6J1</accession>
<dbReference type="AlphaFoldDB" id="A0A0U5C6J1"/>
<feature type="region of interest" description="Disordered" evidence="1">
    <location>
        <begin position="382"/>
        <end position="409"/>
    </location>
</feature>
<dbReference type="CDD" id="cd01709">
    <property type="entry name" value="RT_like_1"/>
    <property type="match status" value="1"/>
</dbReference>